<sequence>MKWVVFGLWRIWKSRNSLVFERKIVVPIESIMLLRKQRCEFEDLKKGEVSCIDKVQWQKGAPVSTYLPASWARPPFRTIKVNCDGAWIKESSEGAGGGGGGGGLLYESSLMAETKVIRAAVMACIDKGFEVVRLSQTPNVSWTCSMGKRNLML</sequence>
<keyword evidence="2" id="KW-1185">Reference proteome</keyword>
<organism evidence="1 2">
    <name type="scientific">Malus domestica</name>
    <name type="common">Apple</name>
    <name type="synonym">Pyrus malus</name>
    <dbReference type="NCBI Taxonomy" id="3750"/>
    <lineage>
        <taxon>Eukaryota</taxon>
        <taxon>Viridiplantae</taxon>
        <taxon>Streptophyta</taxon>
        <taxon>Embryophyta</taxon>
        <taxon>Tracheophyta</taxon>
        <taxon>Spermatophyta</taxon>
        <taxon>Magnoliopsida</taxon>
        <taxon>eudicotyledons</taxon>
        <taxon>Gunneridae</taxon>
        <taxon>Pentapetalae</taxon>
        <taxon>rosids</taxon>
        <taxon>fabids</taxon>
        <taxon>Rosales</taxon>
        <taxon>Rosaceae</taxon>
        <taxon>Amygdaloideae</taxon>
        <taxon>Maleae</taxon>
        <taxon>Malus</taxon>
    </lineage>
</organism>
<protein>
    <recommendedName>
        <fullName evidence="3">RNase H type-1 domain-containing protein</fullName>
    </recommendedName>
</protein>
<evidence type="ECO:0008006" key="3">
    <source>
        <dbReference type="Google" id="ProtNLM"/>
    </source>
</evidence>
<dbReference type="STRING" id="3750.A0A498IAV0"/>
<dbReference type="InterPro" id="IPR052929">
    <property type="entry name" value="RNase_H-like_EbsB-rel"/>
</dbReference>
<dbReference type="EMBL" id="RDQH01000339">
    <property type="protein sequence ID" value="RXH78263.1"/>
    <property type="molecule type" value="Genomic_DNA"/>
</dbReference>
<evidence type="ECO:0000313" key="2">
    <source>
        <dbReference type="Proteomes" id="UP000290289"/>
    </source>
</evidence>
<dbReference type="AlphaFoldDB" id="A0A498IAV0"/>
<dbReference type="PANTHER" id="PTHR47074:SF11">
    <property type="entry name" value="REVERSE TRANSCRIPTASE-LIKE PROTEIN"/>
    <property type="match status" value="1"/>
</dbReference>
<comment type="caution">
    <text evidence="1">The sequence shown here is derived from an EMBL/GenBank/DDBJ whole genome shotgun (WGS) entry which is preliminary data.</text>
</comment>
<reference evidence="1 2" key="1">
    <citation type="submission" date="2018-10" db="EMBL/GenBank/DDBJ databases">
        <title>A high-quality apple genome assembly.</title>
        <authorList>
            <person name="Hu J."/>
        </authorList>
    </citation>
    <scope>NUCLEOTIDE SEQUENCE [LARGE SCALE GENOMIC DNA]</scope>
    <source>
        <strain evidence="2">cv. HFTH1</strain>
        <tissue evidence="1">Young leaf</tissue>
    </source>
</reference>
<evidence type="ECO:0000313" key="1">
    <source>
        <dbReference type="EMBL" id="RXH78263.1"/>
    </source>
</evidence>
<dbReference type="PANTHER" id="PTHR47074">
    <property type="entry name" value="BNAC02G40300D PROTEIN"/>
    <property type="match status" value="1"/>
</dbReference>
<accession>A0A498IAV0</accession>
<name>A0A498IAV0_MALDO</name>
<gene>
    <name evidence="1" type="ORF">DVH24_001781</name>
</gene>
<dbReference type="Proteomes" id="UP000290289">
    <property type="component" value="Chromosome 13"/>
</dbReference>
<proteinExistence type="predicted"/>